<protein>
    <submittedName>
        <fullName evidence="2">Uncharacterized protein</fullName>
    </submittedName>
</protein>
<gene>
    <name evidence="2" type="ORF">GLOINDRAFT_344438</name>
</gene>
<dbReference type="EMBL" id="KI278934">
    <property type="protein sequence ID" value="ESA18740.1"/>
    <property type="molecule type" value="Genomic_DNA"/>
</dbReference>
<dbReference type="HOGENOM" id="CLU_2127047_0_0_1"/>
<feature type="compositionally biased region" description="Basic and acidic residues" evidence="1">
    <location>
        <begin position="1"/>
        <end position="10"/>
    </location>
</feature>
<sequence>MTDFPSRRTPNENQRLSEFSSKGTLVNNQMSTSPTRELSLRRTSIDDQKPPLITEKSSKRALVNNQRTNSPIKEVTELSSKKTSNNIHRAISPITELTETTETTETTELDDQEI</sequence>
<evidence type="ECO:0000256" key="1">
    <source>
        <dbReference type="SAM" id="MobiDB-lite"/>
    </source>
</evidence>
<feature type="region of interest" description="Disordered" evidence="1">
    <location>
        <begin position="94"/>
        <end position="114"/>
    </location>
</feature>
<organism evidence="2">
    <name type="scientific">Rhizophagus irregularis (strain DAOM 181602 / DAOM 197198 / MUCL 43194)</name>
    <name type="common">Arbuscular mycorrhizal fungus</name>
    <name type="synonym">Glomus intraradices</name>
    <dbReference type="NCBI Taxonomy" id="747089"/>
    <lineage>
        <taxon>Eukaryota</taxon>
        <taxon>Fungi</taxon>
        <taxon>Fungi incertae sedis</taxon>
        <taxon>Mucoromycota</taxon>
        <taxon>Glomeromycotina</taxon>
        <taxon>Glomeromycetes</taxon>
        <taxon>Glomerales</taxon>
        <taxon>Glomeraceae</taxon>
        <taxon>Rhizophagus</taxon>
    </lineage>
</organism>
<accession>U9UEB9</accession>
<feature type="compositionally biased region" description="Polar residues" evidence="1">
    <location>
        <begin position="11"/>
        <end position="36"/>
    </location>
</feature>
<feature type="non-terminal residue" evidence="2">
    <location>
        <position position="114"/>
    </location>
</feature>
<name>U9UEB9_RHIID</name>
<proteinExistence type="predicted"/>
<feature type="region of interest" description="Disordered" evidence="1">
    <location>
        <begin position="1"/>
        <end position="69"/>
    </location>
</feature>
<reference evidence="2" key="1">
    <citation type="submission" date="2013-07" db="EMBL/GenBank/DDBJ databases">
        <title>The genome of an arbuscular mycorrhizal fungus provides insights into the evolution of the oldest plant symbiosis.</title>
        <authorList>
            <consortium name="DOE Joint Genome Institute"/>
            <person name="Tisserant E."/>
            <person name="Malbreil M."/>
            <person name="Kuo A."/>
            <person name="Kohler A."/>
            <person name="Symeonidi A."/>
            <person name="Balestrini R."/>
            <person name="Charron P."/>
            <person name="Duensing N."/>
            <person name="Frei-dit-Frey N."/>
            <person name="Gianinazzi-Pearson V."/>
            <person name="Gilbert B."/>
            <person name="Handa Y."/>
            <person name="Hijri M."/>
            <person name="Kaul R."/>
            <person name="Kawaguchi M."/>
            <person name="Krajinski F."/>
            <person name="Lammers P."/>
            <person name="Lapierre D."/>
            <person name="Masclaux F.G."/>
            <person name="Murat C."/>
            <person name="Morin E."/>
            <person name="Ndikumana S."/>
            <person name="Pagni M."/>
            <person name="Petitpierre D."/>
            <person name="Requena N."/>
            <person name="Rosikiewicz P."/>
            <person name="Riley R."/>
            <person name="Saito K."/>
            <person name="San Clemente H."/>
            <person name="Shapiro H."/>
            <person name="van Tuinen D."/>
            <person name="Becard G."/>
            <person name="Bonfante P."/>
            <person name="Paszkowski U."/>
            <person name="Shachar-Hill Y."/>
            <person name="Young J.P."/>
            <person name="Sanders I.R."/>
            <person name="Henrissat B."/>
            <person name="Rensing S.A."/>
            <person name="Grigoriev I.V."/>
            <person name="Corradi N."/>
            <person name="Roux C."/>
            <person name="Martin F."/>
        </authorList>
    </citation>
    <scope>NUCLEOTIDE SEQUENCE</scope>
    <source>
        <strain evidence="2">DAOM 197198</strain>
    </source>
</reference>
<feature type="compositionally biased region" description="Basic and acidic residues" evidence="1">
    <location>
        <begin position="38"/>
        <end position="49"/>
    </location>
</feature>
<evidence type="ECO:0000313" key="2">
    <source>
        <dbReference type="EMBL" id="ESA18740.1"/>
    </source>
</evidence>
<feature type="compositionally biased region" description="Acidic residues" evidence="1">
    <location>
        <begin position="105"/>
        <end position="114"/>
    </location>
</feature>
<feature type="compositionally biased region" description="Low complexity" evidence="1">
    <location>
        <begin position="95"/>
        <end position="104"/>
    </location>
</feature>
<dbReference type="VEuPathDB" id="FungiDB:RhiirFUN_004940"/>
<dbReference type="AlphaFoldDB" id="U9UEB9"/>